<reference evidence="9" key="1">
    <citation type="journal article" date="2020" name="bioRxiv">
        <title>Hybrid origin of Populus tomentosa Carr. identified through genome sequencing and phylogenomic analysis.</title>
        <authorList>
            <person name="An X."/>
            <person name="Gao K."/>
            <person name="Chen Z."/>
            <person name="Li J."/>
            <person name="Yang X."/>
            <person name="Yang X."/>
            <person name="Zhou J."/>
            <person name="Guo T."/>
            <person name="Zhao T."/>
            <person name="Huang S."/>
            <person name="Miao D."/>
            <person name="Khan W.U."/>
            <person name="Rao P."/>
            <person name="Ye M."/>
            <person name="Lei B."/>
            <person name="Liao W."/>
            <person name="Wang J."/>
            <person name="Ji L."/>
            <person name="Li Y."/>
            <person name="Guo B."/>
            <person name="Mustafa N.S."/>
            <person name="Li S."/>
            <person name="Yun Q."/>
            <person name="Keller S.R."/>
            <person name="Mao J."/>
            <person name="Zhang R."/>
            <person name="Strauss S.H."/>
        </authorList>
    </citation>
    <scope>NUCLEOTIDE SEQUENCE</scope>
    <source>
        <strain evidence="9">GM15</strain>
        <tissue evidence="9">Leaf</tissue>
    </source>
</reference>
<dbReference type="PANTHER" id="PTHR47997">
    <property type="entry name" value="MYB DOMAIN PROTEIN 55"/>
    <property type="match status" value="1"/>
</dbReference>
<dbReference type="AlphaFoldDB" id="A0A8X7Z773"/>
<sequence>MRHLINLPIKPINLACSQNHYIPLHEYLTPGLYFLENHALVSRRVFFPFTIIPLGCRKYSGSTEEGSTGGLRWATGAATNRKLREGCGLLKKMRSLSNISPATVMEAGVLSLNLLVCLKRCGKSCRLRWINYLRPELKRGSFSAEEEQIIIDVHRILGNRWAQIAKHLPGRTDNEVKNFWNSCIKKKLMAQGLDPKTHNLIPSHQRAANKIACNISQSNQQPFSIITLDSKMKDYSMEINPPILTLPSPYPSNSSTQPPLLHTTTSLPLPATTGYQNPSVIWNENTQNSQDSSIFPCLSSIENTLISSSSSSSVNPTGFGLLDENCFWRTNIIGEPFDAAKIFEVMQSQDQENQPNKICDTQIMDNTKGVHDNMDASFDTTSYDLEFVDSTILLPGSMCRDLSSMDDLAWNF</sequence>
<keyword evidence="2" id="KW-0677">Repeat</keyword>
<proteinExistence type="predicted"/>
<organism evidence="9 10">
    <name type="scientific">Populus tomentosa</name>
    <name type="common">Chinese white poplar</name>
    <dbReference type="NCBI Taxonomy" id="118781"/>
    <lineage>
        <taxon>Eukaryota</taxon>
        <taxon>Viridiplantae</taxon>
        <taxon>Streptophyta</taxon>
        <taxon>Embryophyta</taxon>
        <taxon>Tracheophyta</taxon>
        <taxon>Spermatophyta</taxon>
        <taxon>Magnoliopsida</taxon>
        <taxon>eudicotyledons</taxon>
        <taxon>Gunneridae</taxon>
        <taxon>Pentapetalae</taxon>
        <taxon>rosids</taxon>
        <taxon>fabids</taxon>
        <taxon>Malpighiales</taxon>
        <taxon>Salicaceae</taxon>
        <taxon>Saliceae</taxon>
        <taxon>Populus</taxon>
    </lineage>
</organism>
<evidence type="ECO:0000256" key="6">
    <source>
        <dbReference type="ARBA" id="ARBA00023242"/>
    </source>
</evidence>
<evidence type="ECO:0000256" key="1">
    <source>
        <dbReference type="ARBA" id="ARBA00004123"/>
    </source>
</evidence>
<dbReference type="PROSITE" id="PS50090">
    <property type="entry name" value="MYB_LIKE"/>
    <property type="match status" value="1"/>
</dbReference>
<dbReference type="InterPro" id="IPR051953">
    <property type="entry name" value="Plant_SW-associated_TFs"/>
</dbReference>
<dbReference type="Pfam" id="PF00249">
    <property type="entry name" value="Myb_DNA-binding"/>
    <property type="match status" value="1"/>
</dbReference>
<feature type="domain" description="HTH myb-type" evidence="8">
    <location>
        <begin position="134"/>
        <end position="188"/>
    </location>
</feature>
<keyword evidence="10" id="KW-1185">Reference proteome</keyword>
<dbReference type="Proteomes" id="UP000886885">
    <property type="component" value="Chromosome 8A"/>
</dbReference>
<dbReference type="PROSITE" id="PS51294">
    <property type="entry name" value="HTH_MYB"/>
    <property type="match status" value="1"/>
</dbReference>
<evidence type="ECO:0000313" key="9">
    <source>
        <dbReference type="EMBL" id="KAG6765553.1"/>
    </source>
</evidence>
<dbReference type="SMART" id="SM00717">
    <property type="entry name" value="SANT"/>
    <property type="match status" value="1"/>
</dbReference>
<keyword evidence="4" id="KW-0238">DNA-binding</keyword>
<dbReference type="InterPro" id="IPR017930">
    <property type="entry name" value="Myb_dom"/>
</dbReference>
<dbReference type="PANTHER" id="PTHR47997:SF40">
    <property type="entry name" value="TRANSCRIPTION FACTOR MYB26-LIKE"/>
    <property type="match status" value="1"/>
</dbReference>
<keyword evidence="3" id="KW-0805">Transcription regulation</keyword>
<dbReference type="EMBL" id="JAAWWB010000015">
    <property type="protein sequence ID" value="KAG6765553.1"/>
    <property type="molecule type" value="Genomic_DNA"/>
</dbReference>
<dbReference type="FunFam" id="1.10.10.60:FF:000458">
    <property type="entry name" value="Transcription factor MYB86"/>
    <property type="match status" value="1"/>
</dbReference>
<dbReference type="GO" id="GO:0005634">
    <property type="term" value="C:nucleus"/>
    <property type="evidence" value="ECO:0007669"/>
    <property type="project" value="UniProtKB-SubCell"/>
</dbReference>
<dbReference type="GO" id="GO:0003677">
    <property type="term" value="F:DNA binding"/>
    <property type="evidence" value="ECO:0007669"/>
    <property type="project" value="UniProtKB-KW"/>
</dbReference>
<accession>A0A8X7Z773</accession>
<dbReference type="CDD" id="cd00167">
    <property type="entry name" value="SANT"/>
    <property type="match status" value="1"/>
</dbReference>
<gene>
    <name evidence="9" type="ORF">POTOM_029599</name>
</gene>
<evidence type="ECO:0000256" key="2">
    <source>
        <dbReference type="ARBA" id="ARBA00022737"/>
    </source>
</evidence>
<dbReference type="InterPro" id="IPR001005">
    <property type="entry name" value="SANT/Myb"/>
</dbReference>
<evidence type="ECO:0000259" key="7">
    <source>
        <dbReference type="PROSITE" id="PS50090"/>
    </source>
</evidence>
<protein>
    <submittedName>
        <fullName evidence="9">Uncharacterized protein</fullName>
    </submittedName>
</protein>
<evidence type="ECO:0000313" key="10">
    <source>
        <dbReference type="Proteomes" id="UP000886885"/>
    </source>
</evidence>
<dbReference type="OrthoDB" id="2143914at2759"/>
<keyword evidence="6" id="KW-0539">Nucleus</keyword>
<evidence type="ECO:0000259" key="8">
    <source>
        <dbReference type="PROSITE" id="PS51294"/>
    </source>
</evidence>
<comment type="subcellular location">
    <subcellularLocation>
        <location evidence="1">Nucleus</location>
    </subcellularLocation>
</comment>
<comment type="caution">
    <text evidence="9">The sequence shown here is derived from an EMBL/GenBank/DDBJ whole genome shotgun (WGS) entry which is preliminary data.</text>
</comment>
<keyword evidence="5" id="KW-0804">Transcription</keyword>
<name>A0A8X7Z773_POPTO</name>
<evidence type="ECO:0000256" key="4">
    <source>
        <dbReference type="ARBA" id="ARBA00023125"/>
    </source>
</evidence>
<evidence type="ECO:0000256" key="3">
    <source>
        <dbReference type="ARBA" id="ARBA00023015"/>
    </source>
</evidence>
<evidence type="ECO:0000256" key="5">
    <source>
        <dbReference type="ARBA" id="ARBA00023163"/>
    </source>
</evidence>
<feature type="domain" description="Myb-like" evidence="7">
    <location>
        <begin position="134"/>
        <end position="184"/>
    </location>
</feature>